<protein>
    <submittedName>
        <fullName evidence="2">Uncharacterized protein</fullName>
    </submittedName>
</protein>
<keyword evidence="1" id="KW-0472">Membrane</keyword>
<accession>A0A319EZW2</accession>
<keyword evidence="3" id="KW-1185">Reference proteome</keyword>
<feature type="transmembrane region" description="Helical" evidence="1">
    <location>
        <begin position="15"/>
        <end position="34"/>
    </location>
</feature>
<dbReference type="VEuPathDB" id="FungiDB:BO78DRAFT_182270"/>
<name>A0A319EZW2_ASPSB</name>
<dbReference type="EMBL" id="KZ826320">
    <property type="protein sequence ID" value="PYI10774.1"/>
    <property type="molecule type" value="Genomic_DNA"/>
</dbReference>
<reference evidence="2 3" key="1">
    <citation type="submission" date="2018-02" db="EMBL/GenBank/DDBJ databases">
        <title>The genomes of Aspergillus section Nigri reveals drivers in fungal speciation.</title>
        <authorList>
            <consortium name="DOE Joint Genome Institute"/>
            <person name="Vesth T.C."/>
            <person name="Nybo J."/>
            <person name="Theobald S."/>
            <person name="Brandl J."/>
            <person name="Frisvad J.C."/>
            <person name="Nielsen K.F."/>
            <person name="Lyhne E.K."/>
            <person name="Kogle M.E."/>
            <person name="Kuo A."/>
            <person name="Riley R."/>
            <person name="Clum A."/>
            <person name="Nolan M."/>
            <person name="Lipzen A."/>
            <person name="Salamov A."/>
            <person name="Henrissat B."/>
            <person name="Wiebenga A."/>
            <person name="De vries R.P."/>
            <person name="Grigoriev I.V."/>
            <person name="Mortensen U.H."/>
            <person name="Andersen M.R."/>
            <person name="Baker S.E."/>
        </authorList>
    </citation>
    <scope>NUCLEOTIDE SEQUENCE [LARGE SCALE GENOMIC DNA]</scope>
    <source>
        <strain evidence="2 3">CBS 121057</strain>
    </source>
</reference>
<evidence type="ECO:0000256" key="1">
    <source>
        <dbReference type="SAM" id="Phobius"/>
    </source>
</evidence>
<sequence>MAGVVYWLVGWSVDWIGYIIIFSVFICSYIQALCKSKSFCSIEHDGVKPCNIHIGRCYNQTWYKIITQDKGDAQPMNLGWMHGTE</sequence>
<evidence type="ECO:0000313" key="2">
    <source>
        <dbReference type="EMBL" id="PYI10774.1"/>
    </source>
</evidence>
<proteinExistence type="predicted"/>
<organism evidence="2 3">
    <name type="scientific">Aspergillus sclerotiicarbonarius (strain CBS 121057 / IBT 28362)</name>
    <dbReference type="NCBI Taxonomy" id="1448318"/>
    <lineage>
        <taxon>Eukaryota</taxon>
        <taxon>Fungi</taxon>
        <taxon>Dikarya</taxon>
        <taxon>Ascomycota</taxon>
        <taxon>Pezizomycotina</taxon>
        <taxon>Eurotiomycetes</taxon>
        <taxon>Eurotiomycetidae</taxon>
        <taxon>Eurotiales</taxon>
        <taxon>Aspergillaceae</taxon>
        <taxon>Aspergillus</taxon>
        <taxon>Aspergillus subgen. Circumdati</taxon>
    </lineage>
</organism>
<dbReference type="Proteomes" id="UP000248423">
    <property type="component" value="Unassembled WGS sequence"/>
</dbReference>
<keyword evidence="1" id="KW-1133">Transmembrane helix</keyword>
<gene>
    <name evidence="2" type="ORF">BO78DRAFT_182270</name>
</gene>
<dbReference type="AlphaFoldDB" id="A0A319EZW2"/>
<keyword evidence="1" id="KW-0812">Transmembrane</keyword>
<evidence type="ECO:0000313" key="3">
    <source>
        <dbReference type="Proteomes" id="UP000248423"/>
    </source>
</evidence>